<sequence length="59" mass="6731">MAEEMLCFSMDADLKRNMEETCSKMGLTMADAFTMFAVKVVQDRRIPFEITADPTPYDS</sequence>
<name>A0ABP3CRP0_9FIRM</name>
<dbReference type="InterPro" id="IPR007337">
    <property type="entry name" value="RelB/DinJ"/>
</dbReference>
<organism evidence="1 2">
    <name type="scientific">Selenomonas dianae</name>
    <dbReference type="NCBI Taxonomy" id="135079"/>
    <lineage>
        <taxon>Bacteria</taxon>
        <taxon>Bacillati</taxon>
        <taxon>Bacillota</taxon>
        <taxon>Negativicutes</taxon>
        <taxon>Selenomonadales</taxon>
        <taxon>Selenomonadaceae</taxon>
        <taxon>Selenomonas</taxon>
    </lineage>
</organism>
<dbReference type="Pfam" id="PF04221">
    <property type="entry name" value="RelB"/>
    <property type="match status" value="1"/>
</dbReference>
<comment type="caution">
    <text evidence="1">The sequence shown here is derived from an EMBL/GenBank/DDBJ whole genome shotgun (WGS) entry which is preliminary data.</text>
</comment>
<dbReference type="NCBIfam" id="TIGR02384">
    <property type="entry name" value="RelB_DinJ"/>
    <property type="match status" value="1"/>
</dbReference>
<protein>
    <recommendedName>
        <fullName evidence="3">Addiction module antitoxin, RelB/DinJ family</fullName>
    </recommendedName>
</protein>
<reference evidence="2" key="1">
    <citation type="journal article" date="2019" name="Int. J. Syst. Evol. Microbiol.">
        <title>The Global Catalogue of Microorganisms (GCM) 10K type strain sequencing project: providing services to taxonomists for standard genome sequencing and annotation.</title>
        <authorList>
            <consortium name="The Broad Institute Genomics Platform"/>
            <consortium name="The Broad Institute Genome Sequencing Center for Infectious Disease"/>
            <person name="Wu L."/>
            <person name="Ma J."/>
        </authorList>
    </citation>
    <scope>NUCLEOTIDE SEQUENCE [LARGE SCALE GENOMIC DNA]</scope>
    <source>
        <strain evidence="2">JCM 8542</strain>
    </source>
</reference>
<evidence type="ECO:0000313" key="1">
    <source>
        <dbReference type="EMBL" id="GAA0213530.1"/>
    </source>
</evidence>
<accession>A0ABP3CRP0</accession>
<dbReference type="Gene3D" id="1.10.1220.10">
    <property type="entry name" value="Met repressor-like"/>
    <property type="match status" value="1"/>
</dbReference>
<proteinExistence type="predicted"/>
<dbReference type="InterPro" id="IPR013321">
    <property type="entry name" value="Arc_rbn_hlx_hlx"/>
</dbReference>
<dbReference type="EMBL" id="BAAACR010000012">
    <property type="protein sequence ID" value="GAA0213530.1"/>
    <property type="molecule type" value="Genomic_DNA"/>
</dbReference>
<keyword evidence="2" id="KW-1185">Reference proteome</keyword>
<dbReference type="Proteomes" id="UP001500399">
    <property type="component" value="Unassembled WGS sequence"/>
</dbReference>
<evidence type="ECO:0000313" key="2">
    <source>
        <dbReference type="Proteomes" id="UP001500399"/>
    </source>
</evidence>
<gene>
    <name evidence="1" type="ORF">GCM10008919_15930</name>
</gene>
<dbReference type="RefSeq" id="WP_304987431.1">
    <property type="nucleotide sequence ID" value="NZ_BAAACR010000012.1"/>
</dbReference>
<evidence type="ECO:0008006" key="3">
    <source>
        <dbReference type="Google" id="ProtNLM"/>
    </source>
</evidence>